<proteinExistence type="predicted"/>
<protein>
    <submittedName>
        <fullName evidence="2">WYL domain-containing protein</fullName>
    </submittedName>
</protein>
<evidence type="ECO:0000313" key="3">
    <source>
        <dbReference type="Proteomes" id="UP000270185"/>
    </source>
</evidence>
<dbReference type="KEGG" id="ccas:EIB73_07365"/>
<gene>
    <name evidence="2" type="ORF">EIB73_07365</name>
</gene>
<dbReference type="OrthoDB" id="43316at2"/>
<dbReference type="Pfam" id="PF13280">
    <property type="entry name" value="WYL"/>
    <property type="match status" value="1"/>
</dbReference>
<dbReference type="Proteomes" id="UP000270185">
    <property type="component" value="Chromosome"/>
</dbReference>
<reference evidence="3" key="1">
    <citation type="submission" date="2018-11" db="EMBL/GenBank/DDBJ databases">
        <title>Proposal to divide the Flavobacteriaceae and reorganize its genera based on Amino Acid Identity values calculated from whole genome sequences.</title>
        <authorList>
            <person name="Nicholson A.C."/>
            <person name="Gulvik C.A."/>
            <person name="Whitney A.M."/>
            <person name="Humrighouse B.W."/>
            <person name="Bell M."/>
            <person name="Holmes B."/>
            <person name="Steigerwalt A.G."/>
            <person name="Villarma A."/>
            <person name="Sheth M."/>
            <person name="Batra D."/>
            <person name="Pryor J."/>
            <person name="Bernardet J.-F."/>
            <person name="Hugo C."/>
            <person name="Kampfer P."/>
            <person name="Newman J.D."/>
            <person name="McQuiston J.R."/>
        </authorList>
    </citation>
    <scope>NUCLEOTIDE SEQUENCE [LARGE SCALE GENOMIC DNA]</scope>
    <source>
        <strain evidence="3">G0081</strain>
    </source>
</reference>
<organism evidence="2 3">
    <name type="scientific">Kaistella carnis</name>
    <dbReference type="NCBI Taxonomy" id="1241979"/>
    <lineage>
        <taxon>Bacteria</taxon>
        <taxon>Pseudomonadati</taxon>
        <taxon>Bacteroidota</taxon>
        <taxon>Flavobacteriia</taxon>
        <taxon>Flavobacteriales</taxon>
        <taxon>Weeksellaceae</taxon>
        <taxon>Chryseobacterium group</taxon>
        <taxon>Kaistella</taxon>
    </lineage>
</organism>
<keyword evidence="3" id="KW-1185">Reference proteome</keyword>
<dbReference type="RefSeq" id="WP_125024010.1">
    <property type="nucleotide sequence ID" value="NZ_CP034159.1"/>
</dbReference>
<accession>A0A3G8XHY6</accession>
<evidence type="ECO:0000259" key="1">
    <source>
        <dbReference type="Pfam" id="PF13280"/>
    </source>
</evidence>
<sequence>MARRDQLLRLMHISNLLQSKSKNGATYHEVKQYLENQHYSEKGYDNDLPFSEKTFKRDRNILLELFGVETQYKRSTMTYQIIDDENLENSKGIFENILLINAYKKTTDHSKIMLFEKRQASGLQHLDGIIHAIKNSKVISLQYRKYWETASQKKVLQPYALKEFRHRWYLLANEDDGKEFLLKTYGLDRMTDFEIHAKTFAKQEVNIDALFINSFGIVSTLNENPETIILSFNKNQSGFVKSLPIHHSQKILVDNNEEFRIEITLVPTYDFYQELLTHAERLKILEPKNVRKKYLEFIQKSMEMNKIS</sequence>
<dbReference type="PANTHER" id="PTHR34580">
    <property type="match status" value="1"/>
</dbReference>
<dbReference type="EMBL" id="CP034159">
    <property type="protein sequence ID" value="AZI33002.1"/>
    <property type="molecule type" value="Genomic_DNA"/>
</dbReference>
<dbReference type="AlphaFoldDB" id="A0A3G8XHY6"/>
<feature type="domain" description="WYL" evidence="1">
    <location>
        <begin position="125"/>
        <end position="194"/>
    </location>
</feature>
<dbReference type="InterPro" id="IPR026881">
    <property type="entry name" value="WYL_dom"/>
</dbReference>
<dbReference type="PANTHER" id="PTHR34580:SF9">
    <property type="entry name" value="SLL5097 PROTEIN"/>
    <property type="match status" value="1"/>
</dbReference>
<name>A0A3G8XHY6_9FLAO</name>
<dbReference type="InterPro" id="IPR051534">
    <property type="entry name" value="CBASS_pafABC_assoc_protein"/>
</dbReference>
<evidence type="ECO:0000313" key="2">
    <source>
        <dbReference type="EMBL" id="AZI33002.1"/>
    </source>
</evidence>
<dbReference type="PROSITE" id="PS52050">
    <property type="entry name" value="WYL"/>
    <property type="match status" value="1"/>
</dbReference>